<name>A0A2T7EF50_9POAL</name>
<accession>A0A2T7EF50</accession>
<feature type="region of interest" description="Disordered" evidence="1">
    <location>
        <begin position="78"/>
        <end position="129"/>
    </location>
</feature>
<evidence type="ECO:0000313" key="2">
    <source>
        <dbReference type="EMBL" id="PUZ66458.1"/>
    </source>
</evidence>
<reference evidence="2 3" key="1">
    <citation type="submission" date="2018-04" db="EMBL/GenBank/DDBJ databases">
        <title>WGS assembly of Panicum hallii var. hallii HAL2.</title>
        <authorList>
            <person name="Lovell J."/>
            <person name="Jenkins J."/>
            <person name="Lowry D."/>
            <person name="Mamidi S."/>
            <person name="Sreedasyam A."/>
            <person name="Weng X."/>
            <person name="Barry K."/>
            <person name="Bonette J."/>
            <person name="Campitelli B."/>
            <person name="Daum C."/>
            <person name="Gordon S."/>
            <person name="Gould B."/>
            <person name="Lipzen A."/>
            <person name="MacQueen A."/>
            <person name="Palacio-Mejia J."/>
            <person name="Plott C."/>
            <person name="Shakirov E."/>
            <person name="Shu S."/>
            <person name="Yoshinaga Y."/>
            <person name="Zane M."/>
            <person name="Rokhsar D."/>
            <person name="Grimwood J."/>
            <person name="Schmutz J."/>
            <person name="Juenger T."/>
        </authorList>
    </citation>
    <scope>NUCLEOTIDE SEQUENCE [LARGE SCALE GENOMIC DNA]</scope>
    <source>
        <strain evidence="3">cv. HAL2</strain>
    </source>
</reference>
<dbReference type="EMBL" id="CM009751">
    <property type="protein sequence ID" value="PUZ66458.1"/>
    <property type="molecule type" value="Genomic_DNA"/>
</dbReference>
<gene>
    <name evidence="2" type="ORF">GQ55_3G309900</name>
</gene>
<dbReference type="Gramene" id="PUZ66458">
    <property type="protein sequence ID" value="PUZ66458"/>
    <property type="gene ID" value="GQ55_3G309900"/>
</dbReference>
<evidence type="ECO:0000256" key="1">
    <source>
        <dbReference type="SAM" id="MobiDB-lite"/>
    </source>
</evidence>
<feature type="region of interest" description="Disordered" evidence="1">
    <location>
        <begin position="42"/>
        <end position="64"/>
    </location>
</feature>
<proteinExistence type="predicted"/>
<organism evidence="2 3">
    <name type="scientific">Panicum hallii var. hallii</name>
    <dbReference type="NCBI Taxonomy" id="1504633"/>
    <lineage>
        <taxon>Eukaryota</taxon>
        <taxon>Viridiplantae</taxon>
        <taxon>Streptophyta</taxon>
        <taxon>Embryophyta</taxon>
        <taxon>Tracheophyta</taxon>
        <taxon>Spermatophyta</taxon>
        <taxon>Magnoliopsida</taxon>
        <taxon>Liliopsida</taxon>
        <taxon>Poales</taxon>
        <taxon>Poaceae</taxon>
        <taxon>PACMAD clade</taxon>
        <taxon>Panicoideae</taxon>
        <taxon>Panicodae</taxon>
        <taxon>Paniceae</taxon>
        <taxon>Panicinae</taxon>
        <taxon>Panicum</taxon>
        <taxon>Panicum sect. Panicum</taxon>
    </lineage>
</organism>
<evidence type="ECO:0000313" key="3">
    <source>
        <dbReference type="Proteomes" id="UP000244336"/>
    </source>
</evidence>
<sequence>MNTTLFLSSRQHMSEESQQCQIGSNGLQLIWVSKCAHHCRKEQQVGQKSREKSEELLRKDRKGRLDAVDAKAMDTFPRLASLQNQQKMLIQQHRARERGTYTPQKKKKKQTPKKKPPKKNKTPKKKKTS</sequence>
<keyword evidence="3" id="KW-1185">Reference proteome</keyword>
<protein>
    <submittedName>
        <fullName evidence="2">Uncharacterized protein</fullName>
    </submittedName>
</protein>
<dbReference type="AlphaFoldDB" id="A0A2T7EF50"/>
<dbReference type="Proteomes" id="UP000244336">
    <property type="component" value="Chromosome 3"/>
</dbReference>
<feature type="compositionally biased region" description="Basic and acidic residues" evidence="1">
    <location>
        <begin position="48"/>
        <end position="64"/>
    </location>
</feature>
<feature type="compositionally biased region" description="Basic residues" evidence="1">
    <location>
        <begin position="104"/>
        <end position="129"/>
    </location>
</feature>